<protein>
    <recommendedName>
        <fullName evidence="6">EngB-type G domain-containing protein</fullName>
    </recommendedName>
</protein>
<dbReference type="InterPro" id="IPR030393">
    <property type="entry name" value="G_ENGB_dom"/>
</dbReference>
<comment type="caution">
    <text evidence="7">The sequence shown here is derived from an EMBL/GenBank/DDBJ whole genome shotgun (WGS) entry which is preliminary data.</text>
</comment>
<proteinExistence type="predicted"/>
<evidence type="ECO:0000256" key="5">
    <source>
        <dbReference type="SAM" id="MobiDB-lite"/>
    </source>
</evidence>
<keyword evidence="8" id="KW-1185">Reference proteome</keyword>
<dbReference type="Gene3D" id="3.40.50.300">
    <property type="entry name" value="P-loop containing nucleotide triphosphate hydrolases"/>
    <property type="match status" value="1"/>
</dbReference>
<name>A0ABD3MER4_9STRA</name>
<dbReference type="AlphaFoldDB" id="A0ABD3MER4"/>
<dbReference type="InterPro" id="IPR027417">
    <property type="entry name" value="P-loop_NTPase"/>
</dbReference>
<evidence type="ECO:0000256" key="3">
    <source>
        <dbReference type="ARBA" id="ARBA00022842"/>
    </source>
</evidence>
<reference evidence="7 8" key="1">
    <citation type="submission" date="2024-10" db="EMBL/GenBank/DDBJ databases">
        <title>Updated reference genomes for cyclostephanoid diatoms.</title>
        <authorList>
            <person name="Roberts W.R."/>
            <person name="Alverson A.J."/>
        </authorList>
    </citation>
    <scope>NUCLEOTIDE SEQUENCE [LARGE SCALE GENOMIC DNA]</scope>
    <source>
        <strain evidence="7 8">AJA232-27</strain>
    </source>
</reference>
<organism evidence="7 8">
    <name type="scientific">Discostella pseudostelligera</name>
    <dbReference type="NCBI Taxonomy" id="259834"/>
    <lineage>
        <taxon>Eukaryota</taxon>
        <taxon>Sar</taxon>
        <taxon>Stramenopiles</taxon>
        <taxon>Ochrophyta</taxon>
        <taxon>Bacillariophyta</taxon>
        <taxon>Coscinodiscophyceae</taxon>
        <taxon>Thalassiosirophycidae</taxon>
        <taxon>Stephanodiscales</taxon>
        <taxon>Stephanodiscaceae</taxon>
        <taxon>Discostella</taxon>
    </lineage>
</organism>
<evidence type="ECO:0000313" key="7">
    <source>
        <dbReference type="EMBL" id="KAL3760431.1"/>
    </source>
</evidence>
<evidence type="ECO:0000256" key="4">
    <source>
        <dbReference type="ARBA" id="ARBA00023134"/>
    </source>
</evidence>
<dbReference type="Proteomes" id="UP001530293">
    <property type="component" value="Unassembled WGS sequence"/>
</dbReference>
<feature type="compositionally biased region" description="Basic residues" evidence="5">
    <location>
        <begin position="135"/>
        <end position="154"/>
    </location>
</feature>
<gene>
    <name evidence="7" type="ORF">ACHAWU_005966</name>
</gene>
<evidence type="ECO:0000256" key="2">
    <source>
        <dbReference type="ARBA" id="ARBA00022741"/>
    </source>
</evidence>
<keyword evidence="4" id="KW-0342">GTP-binding</keyword>
<keyword evidence="1" id="KW-0479">Metal-binding</keyword>
<keyword evidence="2" id="KW-0547">Nucleotide-binding</keyword>
<dbReference type="PANTHER" id="PTHR11649">
    <property type="entry name" value="MSS1/TRME-RELATED GTP-BINDING PROTEIN"/>
    <property type="match status" value="1"/>
</dbReference>
<dbReference type="SUPFAM" id="SSF52540">
    <property type="entry name" value="P-loop containing nucleoside triphosphate hydrolases"/>
    <property type="match status" value="1"/>
</dbReference>
<feature type="region of interest" description="Disordered" evidence="5">
    <location>
        <begin position="294"/>
        <end position="322"/>
    </location>
</feature>
<dbReference type="GO" id="GO:0005525">
    <property type="term" value="F:GTP binding"/>
    <property type="evidence" value="ECO:0007669"/>
    <property type="project" value="UniProtKB-KW"/>
</dbReference>
<feature type="domain" description="EngB-type G" evidence="6">
    <location>
        <begin position="265"/>
        <end position="544"/>
    </location>
</feature>
<accession>A0ABD3MER4</accession>
<evidence type="ECO:0000256" key="1">
    <source>
        <dbReference type="ARBA" id="ARBA00022723"/>
    </source>
</evidence>
<dbReference type="PANTHER" id="PTHR11649:SF13">
    <property type="entry name" value="ENGB-TYPE G DOMAIN-CONTAINING PROTEIN"/>
    <property type="match status" value="1"/>
</dbReference>
<sequence>MIPRLLTASTSSRVAAASKRCRNATHLPPSHQLLSTISVRPGNIDPIFGVLFLSQSRRRNRLRSSIDGNCCQCSNSKPQPVPYPTQRIFNVSRPLSTSSTREGEEVTESNRAAFRATPVIPSILAYIAKIGVGMRPKKSRPSRRRSTIKGKSGKSHADTFDEMEEKHYFENSETQYRLQRRTTDRPLISKGANGQSAKKSVATKLESENKGAYWLPPPPFSSSVRGENGAHHDNSLKGQRFIRRPVKFLGKAGSLSHELPRESIGLAEIAIAGRSNVGKSTLLNALLYGNTDENLSPRQYQRGGTPDRTKLPKGVKAEASSKPGQTKELSFYQLTADVVTDNDSYDETEKNISGGKMSLLLVDLPGYGFAFAKEERTIEWKNLMHHYLLERRSLKRILLLLDARHGFKKTDFDFLGDLQDGLMAKTEDKKVWSSVCMIMWLLSNPLFTELTCSSTTFSPPKAKRELPPIQIVLTKCDLVQQTDLARRVVIVKKQLSDFLIREPSALPVMLVSARAGVGFNNLRKETPMGGVLELQRELASLVPKPRCHGRKTT</sequence>
<keyword evidence="3" id="KW-0460">Magnesium</keyword>
<evidence type="ECO:0000313" key="8">
    <source>
        <dbReference type="Proteomes" id="UP001530293"/>
    </source>
</evidence>
<feature type="region of interest" description="Disordered" evidence="5">
    <location>
        <begin position="135"/>
        <end position="158"/>
    </location>
</feature>
<dbReference type="EMBL" id="JALLBG020000186">
    <property type="protein sequence ID" value="KAL3760431.1"/>
    <property type="molecule type" value="Genomic_DNA"/>
</dbReference>
<dbReference type="PROSITE" id="PS51706">
    <property type="entry name" value="G_ENGB"/>
    <property type="match status" value="1"/>
</dbReference>
<evidence type="ECO:0000259" key="6">
    <source>
        <dbReference type="PROSITE" id="PS51706"/>
    </source>
</evidence>
<dbReference type="GO" id="GO:0046872">
    <property type="term" value="F:metal ion binding"/>
    <property type="evidence" value="ECO:0007669"/>
    <property type="project" value="UniProtKB-KW"/>
</dbReference>
<dbReference type="CDD" id="cd01876">
    <property type="entry name" value="YihA_EngB"/>
    <property type="match status" value="1"/>
</dbReference>
<dbReference type="InterPro" id="IPR006073">
    <property type="entry name" value="GTP-bd"/>
</dbReference>
<dbReference type="Pfam" id="PF01926">
    <property type="entry name" value="MMR_HSR1"/>
    <property type="match status" value="1"/>
</dbReference>